<comment type="caution">
    <text evidence="1">The sequence shown here is derived from an EMBL/GenBank/DDBJ whole genome shotgun (WGS) entry which is preliminary data.</text>
</comment>
<protein>
    <submittedName>
        <fullName evidence="1">Uncharacterized protein</fullName>
    </submittedName>
</protein>
<evidence type="ECO:0000313" key="1">
    <source>
        <dbReference type="EMBL" id="CAE8593865.1"/>
    </source>
</evidence>
<dbReference type="EMBL" id="CAJNNV010006634">
    <property type="protein sequence ID" value="CAE8593865.1"/>
    <property type="molecule type" value="Genomic_DNA"/>
</dbReference>
<accession>A0A813E7J5</accession>
<feature type="non-terminal residue" evidence="1">
    <location>
        <position position="94"/>
    </location>
</feature>
<sequence length="94" mass="10426">TEPHLWAAPEPELRSDLHDDLEALMCHWLAHSSRVPSRPEGSVMAGALSGLHRGICPIPCARATGRKGGENAFDMAQADREQLIMDQMRRKLRA</sequence>
<keyword evidence="2" id="KW-1185">Reference proteome</keyword>
<reference evidence="1" key="1">
    <citation type="submission" date="2021-02" db="EMBL/GenBank/DDBJ databases">
        <authorList>
            <person name="Dougan E. K."/>
            <person name="Rhodes N."/>
            <person name="Thang M."/>
            <person name="Chan C."/>
        </authorList>
    </citation>
    <scope>NUCLEOTIDE SEQUENCE</scope>
</reference>
<name>A0A813E7J5_POLGL</name>
<proteinExistence type="predicted"/>
<organism evidence="1 2">
    <name type="scientific">Polarella glacialis</name>
    <name type="common">Dinoflagellate</name>
    <dbReference type="NCBI Taxonomy" id="89957"/>
    <lineage>
        <taxon>Eukaryota</taxon>
        <taxon>Sar</taxon>
        <taxon>Alveolata</taxon>
        <taxon>Dinophyceae</taxon>
        <taxon>Suessiales</taxon>
        <taxon>Suessiaceae</taxon>
        <taxon>Polarella</taxon>
    </lineage>
</organism>
<gene>
    <name evidence="1" type="ORF">PGLA1383_LOCUS12449</name>
</gene>
<feature type="non-terminal residue" evidence="1">
    <location>
        <position position="1"/>
    </location>
</feature>
<dbReference type="Proteomes" id="UP000654075">
    <property type="component" value="Unassembled WGS sequence"/>
</dbReference>
<dbReference type="AlphaFoldDB" id="A0A813E7J5"/>
<evidence type="ECO:0000313" key="2">
    <source>
        <dbReference type="Proteomes" id="UP000654075"/>
    </source>
</evidence>